<protein>
    <submittedName>
        <fullName evidence="2">Uncharacterized protein</fullName>
    </submittedName>
</protein>
<dbReference type="EMBL" id="OZ023705">
    <property type="protein sequence ID" value="CAK9874110.1"/>
    <property type="molecule type" value="Genomic_DNA"/>
</dbReference>
<feature type="compositionally biased region" description="Acidic residues" evidence="1">
    <location>
        <begin position="51"/>
        <end position="63"/>
    </location>
</feature>
<accession>A0ABP1BFM3</accession>
<sequence>MVNLMQRSDLKIDVRDDDGAMKHVTGKSDAEGESSSWYAHGTSKRMVAQESEFDSDSNEDSDEGTQPVGPVEGESEFGDTELESLVMLEGPQQILHLTLQNQADDFMKEEITDVDDYADWIQWPADGEQRKQNLSEATNTIGEFVLLQIQQMEIIDSSGNVKERIIDDRNEDTRTSGLNLEAQLRRREGYSLSDVVGNQSGLV</sequence>
<keyword evidence="3" id="KW-1185">Reference proteome</keyword>
<evidence type="ECO:0000256" key="1">
    <source>
        <dbReference type="SAM" id="MobiDB-lite"/>
    </source>
</evidence>
<evidence type="ECO:0000313" key="2">
    <source>
        <dbReference type="EMBL" id="CAK9874110.1"/>
    </source>
</evidence>
<feature type="region of interest" description="Disordered" evidence="1">
    <location>
        <begin position="1"/>
        <end position="76"/>
    </location>
</feature>
<proteinExistence type="predicted"/>
<organism evidence="2 3">
    <name type="scientific">Sphagnum jensenii</name>
    <dbReference type="NCBI Taxonomy" id="128206"/>
    <lineage>
        <taxon>Eukaryota</taxon>
        <taxon>Viridiplantae</taxon>
        <taxon>Streptophyta</taxon>
        <taxon>Embryophyta</taxon>
        <taxon>Bryophyta</taxon>
        <taxon>Sphagnophytina</taxon>
        <taxon>Sphagnopsida</taxon>
        <taxon>Sphagnales</taxon>
        <taxon>Sphagnaceae</taxon>
        <taxon>Sphagnum</taxon>
    </lineage>
</organism>
<gene>
    <name evidence="2" type="ORF">CSSPJE1EN2_LOCUS16551</name>
</gene>
<feature type="compositionally biased region" description="Basic and acidic residues" evidence="1">
    <location>
        <begin position="8"/>
        <end position="30"/>
    </location>
</feature>
<reference evidence="2" key="1">
    <citation type="submission" date="2024-03" db="EMBL/GenBank/DDBJ databases">
        <authorList>
            <consortium name="ELIXIR-Norway"/>
            <consortium name="Elixir Norway"/>
        </authorList>
    </citation>
    <scope>NUCLEOTIDE SEQUENCE</scope>
</reference>
<evidence type="ECO:0000313" key="3">
    <source>
        <dbReference type="Proteomes" id="UP001497522"/>
    </source>
</evidence>
<dbReference type="Proteomes" id="UP001497522">
    <property type="component" value="Chromosome 4"/>
</dbReference>
<name>A0ABP1BFM3_9BRYO</name>